<dbReference type="GO" id="GO:0003700">
    <property type="term" value="F:DNA-binding transcription factor activity"/>
    <property type="evidence" value="ECO:0007669"/>
    <property type="project" value="InterPro"/>
</dbReference>
<feature type="domain" description="HTH araC/xylS-type" evidence="1">
    <location>
        <begin position="158"/>
        <end position="247"/>
    </location>
</feature>
<dbReference type="Proteomes" id="UP000271603">
    <property type="component" value="Chromosome"/>
</dbReference>
<dbReference type="AlphaFoldDB" id="A0A3S5DF27"/>
<accession>A0A3S5DF27</accession>
<organism evidence="2 3">
    <name type="scientific">Serratia rubidaea</name>
    <name type="common">Serratia marinorubra</name>
    <dbReference type="NCBI Taxonomy" id="61652"/>
    <lineage>
        <taxon>Bacteria</taxon>
        <taxon>Pseudomonadati</taxon>
        <taxon>Pseudomonadota</taxon>
        <taxon>Gammaproteobacteria</taxon>
        <taxon>Enterobacterales</taxon>
        <taxon>Yersiniaceae</taxon>
        <taxon>Serratia</taxon>
    </lineage>
</organism>
<evidence type="ECO:0000313" key="2">
    <source>
        <dbReference type="EMBL" id="VEA70159.1"/>
    </source>
</evidence>
<gene>
    <name evidence="2" type="ORF">NCTC9419_01651</name>
</gene>
<dbReference type="InterPro" id="IPR011051">
    <property type="entry name" value="RmlC_Cupin_sf"/>
</dbReference>
<sequence length="315" mass="35770">MSLLQSYEEFDPDANASQAVALHISATETRRDMPFHHHRKGQLILPLRGGLVCEVAKAYWMVPTGHAVWIPGGMEHSNRAMGDVDIYLLFVEPDYPGMPDECCTLQISPMLREIIKHFATLPEDYAADSPTGRLAAVMMHELAQMPVEHLHVPISGNAKIKQLADEIMLAPGSRSTLHEWAQKLAMSDRSFERFIRRETGMTFGKWRHQLQLMVAVRMLVLGESVQNVAYELGYDSPTAFITMFKKRWAKRRAAICCRISVGFHARTRSRRRRSSARRPARCSASRYSASAASWPTALRNTAARRRFSPRWHRAA</sequence>
<evidence type="ECO:0000313" key="3">
    <source>
        <dbReference type="Proteomes" id="UP000271603"/>
    </source>
</evidence>
<dbReference type="Gene3D" id="2.60.120.10">
    <property type="entry name" value="Jelly Rolls"/>
    <property type="match status" value="1"/>
</dbReference>
<dbReference type="PANTHER" id="PTHR11019">
    <property type="entry name" value="HTH-TYPE TRANSCRIPTIONAL REGULATOR NIMR"/>
    <property type="match status" value="1"/>
</dbReference>
<dbReference type="SUPFAM" id="SSF51182">
    <property type="entry name" value="RmlC-like cupins"/>
    <property type="match status" value="1"/>
</dbReference>
<dbReference type="CDD" id="cd06124">
    <property type="entry name" value="cupin_NimR-like_N"/>
    <property type="match status" value="1"/>
</dbReference>
<name>A0A3S5DF27_SERRU</name>
<dbReference type="InterPro" id="IPR014710">
    <property type="entry name" value="RmlC-like_jellyroll"/>
</dbReference>
<proteinExistence type="predicted"/>
<dbReference type="GO" id="GO:0043565">
    <property type="term" value="F:sequence-specific DNA binding"/>
    <property type="evidence" value="ECO:0007669"/>
    <property type="project" value="InterPro"/>
</dbReference>
<dbReference type="PROSITE" id="PS01124">
    <property type="entry name" value="HTH_ARAC_FAMILY_2"/>
    <property type="match status" value="1"/>
</dbReference>
<reference evidence="2 3" key="1">
    <citation type="submission" date="2018-12" db="EMBL/GenBank/DDBJ databases">
        <authorList>
            <consortium name="Pathogen Informatics"/>
        </authorList>
    </citation>
    <scope>NUCLEOTIDE SEQUENCE [LARGE SCALE GENOMIC DNA]</scope>
    <source>
        <strain evidence="2 3">NCTC9419</strain>
    </source>
</reference>
<dbReference type="Pfam" id="PF12833">
    <property type="entry name" value="HTH_18"/>
    <property type="match status" value="1"/>
</dbReference>
<dbReference type="InterPro" id="IPR018060">
    <property type="entry name" value="HTH_AraC"/>
</dbReference>
<dbReference type="EMBL" id="LR134155">
    <property type="protein sequence ID" value="VEA70159.1"/>
    <property type="molecule type" value="Genomic_DNA"/>
</dbReference>
<dbReference type="SMART" id="SM00342">
    <property type="entry name" value="HTH_ARAC"/>
    <property type="match status" value="1"/>
</dbReference>
<dbReference type="PANTHER" id="PTHR11019:SF199">
    <property type="entry name" value="HTH-TYPE TRANSCRIPTIONAL REGULATOR NIMR"/>
    <property type="match status" value="1"/>
</dbReference>
<protein>
    <submittedName>
        <fullName evidence="2">Transcriptional activator RhaS</fullName>
    </submittedName>
</protein>
<dbReference type="Gene3D" id="1.10.10.60">
    <property type="entry name" value="Homeodomain-like"/>
    <property type="match status" value="1"/>
</dbReference>
<evidence type="ECO:0000259" key="1">
    <source>
        <dbReference type="PROSITE" id="PS01124"/>
    </source>
</evidence>